<evidence type="ECO:0000259" key="14">
    <source>
        <dbReference type="PROSITE" id="PS51918"/>
    </source>
</evidence>
<protein>
    <recommendedName>
        <fullName evidence="10">Ribosomal protein uS12 methylthiotransferase RimO</fullName>
        <shortName evidence="10">uS12 MTTase</shortName>
        <shortName evidence="10">uS12 methylthiotransferase</shortName>
        <ecNumber evidence="10">2.8.4.4</ecNumber>
    </recommendedName>
    <alternativeName>
        <fullName evidence="10">Ribosomal protein uS12 (aspartate-C(3))-methylthiotransferase</fullName>
    </alternativeName>
    <alternativeName>
        <fullName evidence="10">Ribosome maturation factor RimO</fullName>
    </alternativeName>
</protein>
<evidence type="ECO:0000313" key="15">
    <source>
        <dbReference type="EMBL" id="HIT17559.1"/>
    </source>
</evidence>
<dbReference type="PROSITE" id="PS51918">
    <property type="entry name" value="RADICAL_SAM"/>
    <property type="match status" value="1"/>
</dbReference>
<reference evidence="15" key="1">
    <citation type="submission" date="2020-10" db="EMBL/GenBank/DDBJ databases">
        <authorList>
            <person name="Gilroy R."/>
        </authorList>
    </citation>
    <scope>NUCLEOTIDE SEQUENCE</scope>
    <source>
        <strain evidence="15">14508</strain>
    </source>
</reference>
<dbReference type="GO" id="GO:0035599">
    <property type="term" value="F:aspartic acid methylthiotransferase activity"/>
    <property type="evidence" value="ECO:0007669"/>
    <property type="project" value="TreeGrafter"/>
</dbReference>
<dbReference type="Pfam" id="PF00919">
    <property type="entry name" value="UPF0004"/>
    <property type="match status" value="1"/>
</dbReference>
<dbReference type="PANTHER" id="PTHR43837:SF1">
    <property type="entry name" value="RIBOSOMAL PROTEIN US12 METHYLTHIOTRANSFERASE RIMO"/>
    <property type="match status" value="1"/>
</dbReference>
<evidence type="ECO:0000256" key="7">
    <source>
        <dbReference type="ARBA" id="ARBA00023004"/>
    </source>
</evidence>
<name>A0A9D1KAB7_9FIRM</name>
<dbReference type="Pfam" id="PF18693">
    <property type="entry name" value="TRAM_2"/>
    <property type="match status" value="1"/>
</dbReference>
<comment type="similarity">
    <text evidence="10">Belongs to the methylthiotransferase family. RimO subfamily.</text>
</comment>
<comment type="cofactor">
    <cofactor evidence="10">
        <name>[4Fe-4S] cluster</name>
        <dbReference type="ChEBI" id="CHEBI:49883"/>
    </cofactor>
    <text evidence="10">Binds 2 [4Fe-4S] clusters. One cluster is coordinated with 3 cysteines and an exchangeable S-adenosyl-L-methionine.</text>
</comment>
<evidence type="ECO:0000256" key="5">
    <source>
        <dbReference type="ARBA" id="ARBA00022691"/>
    </source>
</evidence>
<feature type="binding site" evidence="10">
    <location>
        <position position="10"/>
    </location>
    <ligand>
        <name>[4Fe-4S] cluster</name>
        <dbReference type="ChEBI" id="CHEBI:49883"/>
        <label>1</label>
    </ligand>
</feature>
<dbReference type="PROSITE" id="PS01278">
    <property type="entry name" value="MTTASE_RADICAL"/>
    <property type="match status" value="1"/>
</dbReference>
<dbReference type="InterPro" id="IPR005840">
    <property type="entry name" value="Ribosomal_uS12_MeSTrfase_RimO"/>
</dbReference>
<dbReference type="HAMAP" id="MF_01865">
    <property type="entry name" value="MTTase_RimO"/>
    <property type="match status" value="1"/>
</dbReference>
<dbReference type="PANTHER" id="PTHR43837">
    <property type="entry name" value="RIBOSOMAL PROTEIN S12 METHYLTHIOTRANSFERASE RIMO"/>
    <property type="match status" value="1"/>
</dbReference>
<dbReference type="GO" id="GO:0003723">
    <property type="term" value="F:RNA binding"/>
    <property type="evidence" value="ECO:0007669"/>
    <property type="project" value="UniProtKB-KW"/>
</dbReference>
<proteinExistence type="inferred from homology"/>
<feature type="domain" description="MTTase N-terminal" evidence="13">
    <location>
        <begin position="1"/>
        <end position="115"/>
    </location>
</feature>
<dbReference type="SFLD" id="SFLDF00274">
    <property type="entry name" value="ribosomal_protein_S12_methylth"/>
    <property type="match status" value="1"/>
</dbReference>
<evidence type="ECO:0000256" key="4">
    <source>
        <dbReference type="ARBA" id="ARBA00022679"/>
    </source>
</evidence>
<dbReference type="FunFam" id="3.80.30.20:FF:000001">
    <property type="entry name" value="tRNA-2-methylthio-N(6)-dimethylallyladenosine synthase 2"/>
    <property type="match status" value="1"/>
</dbReference>
<dbReference type="InterPro" id="IPR007197">
    <property type="entry name" value="rSAM"/>
</dbReference>
<evidence type="ECO:0000313" key="16">
    <source>
        <dbReference type="Proteomes" id="UP000886893"/>
    </source>
</evidence>
<comment type="catalytic activity">
    <reaction evidence="9">
        <text>N(6)-dimethylallyladenosine(37) in tRNA + (sulfur carrier)-SH + AH2 + 2 S-adenosyl-L-methionine = 2-methylsulfanyl-N(6)-dimethylallyladenosine(37) in tRNA + (sulfur carrier)-H + 5'-deoxyadenosine + L-methionine + A + S-adenosyl-L-homocysteine + 2 H(+)</text>
        <dbReference type="Rhea" id="RHEA:37067"/>
        <dbReference type="Rhea" id="RHEA-COMP:10375"/>
        <dbReference type="Rhea" id="RHEA-COMP:10376"/>
        <dbReference type="Rhea" id="RHEA-COMP:14737"/>
        <dbReference type="Rhea" id="RHEA-COMP:14739"/>
        <dbReference type="ChEBI" id="CHEBI:13193"/>
        <dbReference type="ChEBI" id="CHEBI:15378"/>
        <dbReference type="ChEBI" id="CHEBI:17319"/>
        <dbReference type="ChEBI" id="CHEBI:17499"/>
        <dbReference type="ChEBI" id="CHEBI:29917"/>
        <dbReference type="ChEBI" id="CHEBI:57844"/>
        <dbReference type="ChEBI" id="CHEBI:57856"/>
        <dbReference type="ChEBI" id="CHEBI:59789"/>
        <dbReference type="ChEBI" id="CHEBI:64428"/>
        <dbReference type="ChEBI" id="CHEBI:74415"/>
        <dbReference type="ChEBI" id="CHEBI:74417"/>
        <dbReference type="EC" id="2.8.4.3"/>
    </reaction>
</comment>
<dbReference type="GO" id="GO:0035597">
    <property type="term" value="F:tRNA-2-methylthio-N(6)-dimethylallyladenosine(37) synthase activity"/>
    <property type="evidence" value="ECO:0007669"/>
    <property type="project" value="UniProtKB-EC"/>
</dbReference>
<keyword evidence="5 10" id="KW-0949">S-adenosyl-L-methionine</keyword>
<dbReference type="Gene3D" id="3.80.30.20">
    <property type="entry name" value="tm_1862 like domain"/>
    <property type="match status" value="1"/>
</dbReference>
<dbReference type="GO" id="GO:0103039">
    <property type="term" value="F:protein methylthiotransferase activity"/>
    <property type="evidence" value="ECO:0007669"/>
    <property type="project" value="UniProtKB-EC"/>
</dbReference>
<feature type="binding site" evidence="10">
    <location>
        <position position="78"/>
    </location>
    <ligand>
        <name>[4Fe-4S] cluster</name>
        <dbReference type="ChEBI" id="CHEBI:49883"/>
        <label>1</label>
    </ligand>
</feature>
<dbReference type="InterPro" id="IPR058240">
    <property type="entry name" value="rSAM_sf"/>
</dbReference>
<dbReference type="EMBL" id="DVKI01000130">
    <property type="protein sequence ID" value="HIT17559.1"/>
    <property type="molecule type" value="Genomic_DNA"/>
</dbReference>
<dbReference type="GO" id="GO:0005840">
    <property type="term" value="C:ribosome"/>
    <property type="evidence" value="ECO:0007669"/>
    <property type="project" value="UniProtKB-KW"/>
</dbReference>
<feature type="domain" description="Radical SAM core" evidence="14">
    <location>
        <begin position="130"/>
        <end position="360"/>
    </location>
</feature>
<evidence type="ECO:0000259" key="12">
    <source>
        <dbReference type="PROSITE" id="PS50926"/>
    </source>
</evidence>
<feature type="domain" description="TRAM" evidence="12">
    <location>
        <begin position="363"/>
        <end position="430"/>
    </location>
</feature>
<evidence type="ECO:0000256" key="11">
    <source>
        <dbReference type="PROSITE-ProRule" id="PRU00182"/>
    </source>
</evidence>
<dbReference type="NCBIfam" id="TIGR00089">
    <property type="entry name" value="MiaB/RimO family radical SAM methylthiotransferase"/>
    <property type="match status" value="1"/>
</dbReference>
<feature type="binding site" evidence="10">
    <location>
        <position position="151"/>
    </location>
    <ligand>
        <name>[4Fe-4S] cluster</name>
        <dbReference type="ChEBI" id="CHEBI:49883"/>
        <label>2</label>
        <note>4Fe-4S-S-AdoMet</note>
    </ligand>
</feature>
<keyword evidence="7 10" id="KW-0408">Iron</keyword>
<organism evidence="15 16">
    <name type="scientific">Candidatus Caccosoma faecigallinarum</name>
    <dbReference type="NCBI Taxonomy" id="2840720"/>
    <lineage>
        <taxon>Bacteria</taxon>
        <taxon>Bacillati</taxon>
        <taxon>Bacillota</taxon>
        <taxon>Bacillota incertae sedis</taxon>
        <taxon>Candidatus Caccosoma</taxon>
    </lineage>
</organism>
<sequence>MKIGMISLGCAKNLVDSEWILGMLKKDGHEIVGQIQEADALFINTCGFINDAKKESIQTILEAIQQKKESTYLIVIGCLAKRYKEELQQEIPEIDLIIGVDEYEQIGHLLNQLLHSKLSTTWDINDRVLTSYLPYAYLKIGEGCSNCCAYCAIPLIRGPYYSYPKENILKEAHHLIDMGIKELVIIAQDTTRYGKDLYTNYFLEDLLEEIAQINPNVYIRLLYLYPDRITDRLIQIFKKYDNIFPYFDIPIQHSSDVLLKAMNRTGNRKIYLDVIQKIKKEIPQAILRTTIIVGFPNETEQDFLDIQEFLKEIEFDHVGIFTYSDEENTKAYELKNKIPKRIANQRKKELLLLQQKISLKKNQNRINQTHLVLIEDYDGNNYYGSSYVYAPDDVDGKVIIKSKKKLFIGDEVLVKITKAYAYDIEGEAQV</sequence>
<dbReference type="InterPro" id="IPR013848">
    <property type="entry name" value="Methylthiotransferase_N"/>
</dbReference>
<evidence type="ECO:0000256" key="10">
    <source>
        <dbReference type="HAMAP-Rule" id="MF_01865"/>
    </source>
</evidence>
<dbReference type="NCBIfam" id="TIGR01125">
    <property type="entry name" value="30S ribosomal protein S12 methylthiotransferase RimO"/>
    <property type="match status" value="1"/>
</dbReference>
<dbReference type="InterPro" id="IPR002792">
    <property type="entry name" value="TRAM_dom"/>
</dbReference>
<dbReference type="EC" id="2.8.4.4" evidence="10"/>
<feature type="binding site" evidence="10">
    <location>
        <position position="148"/>
    </location>
    <ligand>
        <name>[4Fe-4S] cluster</name>
        <dbReference type="ChEBI" id="CHEBI:49883"/>
        <label>2</label>
        <note>4Fe-4S-S-AdoMet</note>
    </ligand>
</feature>
<evidence type="ECO:0000256" key="8">
    <source>
        <dbReference type="ARBA" id="ARBA00023014"/>
    </source>
</evidence>
<keyword evidence="15" id="KW-0689">Ribosomal protein</keyword>
<keyword evidence="11" id="KW-0694">RNA-binding</keyword>
<dbReference type="Pfam" id="PF04055">
    <property type="entry name" value="Radical_SAM"/>
    <property type="match status" value="1"/>
</dbReference>
<reference evidence="15" key="2">
    <citation type="journal article" date="2021" name="PeerJ">
        <title>Extensive microbial diversity within the chicken gut microbiome revealed by metagenomics and culture.</title>
        <authorList>
            <person name="Gilroy R."/>
            <person name="Ravi A."/>
            <person name="Getino M."/>
            <person name="Pursley I."/>
            <person name="Horton D.L."/>
            <person name="Alikhan N.F."/>
            <person name="Baker D."/>
            <person name="Gharbi K."/>
            <person name="Hall N."/>
            <person name="Watson M."/>
            <person name="Adriaenssens E.M."/>
            <person name="Foster-Nyarko E."/>
            <person name="Jarju S."/>
            <person name="Secka A."/>
            <person name="Antonio M."/>
            <person name="Oren A."/>
            <person name="Chaudhuri R.R."/>
            <person name="La Ragione R."/>
            <person name="Hildebrand F."/>
            <person name="Pallen M.J."/>
        </authorList>
    </citation>
    <scope>NUCLEOTIDE SEQUENCE</scope>
    <source>
        <strain evidence="15">14508</strain>
    </source>
</reference>
<comment type="caution">
    <text evidence="15">The sequence shown here is derived from an EMBL/GenBank/DDBJ whole genome shotgun (WGS) entry which is preliminary data.</text>
</comment>
<dbReference type="GO" id="GO:0046872">
    <property type="term" value="F:metal ion binding"/>
    <property type="evidence" value="ECO:0007669"/>
    <property type="project" value="UniProtKB-KW"/>
</dbReference>
<accession>A0A9D1KAB7</accession>
<dbReference type="InterPro" id="IPR023404">
    <property type="entry name" value="rSAM_horseshoe"/>
</dbReference>
<keyword evidence="8 10" id="KW-0411">Iron-sulfur</keyword>
<dbReference type="CDD" id="cd01335">
    <property type="entry name" value="Radical_SAM"/>
    <property type="match status" value="1"/>
</dbReference>
<dbReference type="PROSITE" id="PS50926">
    <property type="entry name" value="TRAM"/>
    <property type="match status" value="1"/>
</dbReference>
<dbReference type="GO" id="GO:0005829">
    <property type="term" value="C:cytosol"/>
    <property type="evidence" value="ECO:0007669"/>
    <property type="project" value="TreeGrafter"/>
</dbReference>
<dbReference type="SFLD" id="SFLDG01061">
    <property type="entry name" value="methylthiotransferase"/>
    <property type="match status" value="1"/>
</dbReference>
<dbReference type="Gene3D" id="3.40.50.12160">
    <property type="entry name" value="Methylthiotransferase, N-terminal domain"/>
    <property type="match status" value="1"/>
</dbReference>
<evidence type="ECO:0000256" key="3">
    <source>
        <dbReference type="ARBA" id="ARBA00022490"/>
    </source>
</evidence>
<evidence type="ECO:0000256" key="2">
    <source>
        <dbReference type="ARBA" id="ARBA00022485"/>
    </source>
</evidence>
<dbReference type="GO" id="GO:0051539">
    <property type="term" value="F:4 iron, 4 sulfur cluster binding"/>
    <property type="evidence" value="ECO:0007669"/>
    <property type="project" value="UniProtKB-UniRule"/>
</dbReference>
<feature type="binding site" evidence="10">
    <location>
        <position position="144"/>
    </location>
    <ligand>
        <name>[4Fe-4S] cluster</name>
        <dbReference type="ChEBI" id="CHEBI:49883"/>
        <label>2</label>
        <note>4Fe-4S-S-AdoMet</note>
    </ligand>
</feature>
<feature type="binding site" evidence="10">
    <location>
        <position position="46"/>
    </location>
    <ligand>
        <name>[4Fe-4S] cluster</name>
        <dbReference type="ChEBI" id="CHEBI:49883"/>
        <label>1</label>
    </ligand>
</feature>
<dbReference type="PROSITE" id="PS51449">
    <property type="entry name" value="MTTASE_N"/>
    <property type="match status" value="1"/>
</dbReference>
<keyword evidence="6 10" id="KW-0479">Metal-binding</keyword>
<comment type="catalytic activity">
    <reaction evidence="10">
        <text>L-aspartate(89)-[ribosomal protein uS12]-hydrogen + (sulfur carrier)-SH + AH2 + 2 S-adenosyl-L-methionine = 3-methylsulfanyl-L-aspartate(89)-[ribosomal protein uS12]-hydrogen + (sulfur carrier)-H + 5'-deoxyadenosine + L-methionine + A + S-adenosyl-L-homocysteine + 2 H(+)</text>
        <dbReference type="Rhea" id="RHEA:37087"/>
        <dbReference type="Rhea" id="RHEA-COMP:10460"/>
        <dbReference type="Rhea" id="RHEA-COMP:10461"/>
        <dbReference type="Rhea" id="RHEA-COMP:14737"/>
        <dbReference type="Rhea" id="RHEA-COMP:14739"/>
        <dbReference type="ChEBI" id="CHEBI:13193"/>
        <dbReference type="ChEBI" id="CHEBI:15378"/>
        <dbReference type="ChEBI" id="CHEBI:17319"/>
        <dbReference type="ChEBI" id="CHEBI:17499"/>
        <dbReference type="ChEBI" id="CHEBI:29917"/>
        <dbReference type="ChEBI" id="CHEBI:29961"/>
        <dbReference type="ChEBI" id="CHEBI:57844"/>
        <dbReference type="ChEBI" id="CHEBI:57856"/>
        <dbReference type="ChEBI" id="CHEBI:59789"/>
        <dbReference type="ChEBI" id="CHEBI:64428"/>
        <dbReference type="ChEBI" id="CHEBI:73599"/>
        <dbReference type="EC" id="2.8.4.4"/>
    </reaction>
</comment>
<evidence type="ECO:0000259" key="13">
    <source>
        <dbReference type="PROSITE" id="PS51449"/>
    </source>
</evidence>
<keyword evidence="15" id="KW-0687">Ribonucleoprotein</keyword>
<dbReference type="SMART" id="SM00729">
    <property type="entry name" value="Elp3"/>
    <property type="match status" value="1"/>
</dbReference>
<dbReference type="AlphaFoldDB" id="A0A9D1KAB7"/>
<comment type="function">
    <text evidence="1">Catalyzes the methylthiolation of N6-(dimethylallyl)adenosine (i(6)A), leading to the formation of 2-methylthio-N6-(dimethylallyl)adenosine (ms(2)i(6)A) at position 37 in tRNAs that read codons beginning with uridine.</text>
</comment>
<evidence type="ECO:0000256" key="6">
    <source>
        <dbReference type="ARBA" id="ARBA00022723"/>
    </source>
</evidence>
<comment type="subcellular location">
    <subcellularLocation>
        <location evidence="10">Cytoplasm</location>
    </subcellularLocation>
</comment>
<dbReference type="InterPro" id="IPR005839">
    <property type="entry name" value="Methylthiotransferase"/>
</dbReference>
<dbReference type="SFLD" id="SFLDS00029">
    <property type="entry name" value="Radical_SAM"/>
    <property type="match status" value="1"/>
</dbReference>
<keyword evidence="4 10" id="KW-0808">Transferase</keyword>
<dbReference type="PROSITE" id="PS50889">
    <property type="entry name" value="S4"/>
    <property type="match status" value="1"/>
</dbReference>
<dbReference type="InterPro" id="IPR012340">
    <property type="entry name" value="NA-bd_OB-fold"/>
</dbReference>
<keyword evidence="3 10" id="KW-0963">Cytoplasm</keyword>
<dbReference type="Proteomes" id="UP000886893">
    <property type="component" value="Unassembled WGS sequence"/>
</dbReference>
<dbReference type="SUPFAM" id="SSF102114">
    <property type="entry name" value="Radical SAM enzymes"/>
    <property type="match status" value="1"/>
</dbReference>
<keyword evidence="2 10" id="KW-0004">4Fe-4S</keyword>
<dbReference type="FunFam" id="3.40.50.12160:FF:000003">
    <property type="entry name" value="CDK5 regulatory subunit-associated protein 1"/>
    <property type="match status" value="1"/>
</dbReference>
<gene>
    <name evidence="10 15" type="primary">rimO</name>
    <name evidence="15" type="ORF">IAD04_04205</name>
</gene>
<dbReference type="InterPro" id="IPR038135">
    <property type="entry name" value="Methylthiotransferase_N_sf"/>
</dbReference>
<dbReference type="InterPro" id="IPR020612">
    <property type="entry name" value="Methylthiotransferase_CS"/>
</dbReference>
<dbReference type="SFLD" id="SFLDG01082">
    <property type="entry name" value="B12-binding_domain_containing"/>
    <property type="match status" value="1"/>
</dbReference>
<evidence type="ECO:0000256" key="9">
    <source>
        <dbReference type="ARBA" id="ARBA00051425"/>
    </source>
</evidence>
<comment type="function">
    <text evidence="10">Catalyzes the methylthiolation of an aspartic acid residue of ribosomal protein uS12.</text>
</comment>
<dbReference type="InterPro" id="IPR006638">
    <property type="entry name" value="Elp3/MiaA/NifB-like_rSAM"/>
</dbReference>
<evidence type="ECO:0000256" key="1">
    <source>
        <dbReference type="ARBA" id="ARBA00003234"/>
    </source>
</evidence>
<dbReference type="Gene3D" id="2.40.50.140">
    <property type="entry name" value="Nucleic acid-binding proteins"/>
    <property type="match status" value="1"/>
</dbReference>